<dbReference type="Pfam" id="PF12032">
    <property type="entry name" value="CLIP"/>
    <property type="match status" value="3"/>
</dbReference>
<dbReference type="GO" id="GO:0006508">
    <property type="term" value="P:proteolysis"/>
    <property type="evidence" value="ECO:0007669"/>
    <property type="project" value="UniProtKB-KW"/>
</dbReference>
<dbReference type="CDD" id="cd00190">
    <property type="entry name" value="Tryp_SPc"/>
    <property type="match status" value="3"/>
</dbReference>
<evidence type="ECO:0000256" key="9">
    <source>
        <dbReference type="ARBA" id="ARBA00023180"/>
    </source>
</evidence>
<dbReference type="PROSITE" id="PS00134">
    <property type="entry name" value="TRYPSIN_HIS"/>
    <property type="match status" value="3"/>
</dbReference>
<evidence type="ECO:0000313" key="15">
    <source>
        <dbReference type="Proteomes" id="UP000030742"/>
    </source>
</evidence>
<evidence type="ECO:0000256" key="8">
    <source>
        <dbReference type="ARBA" id="ARBA00023157"/>
    </source>
</evidence>
<feature type="domain" description="Peptidase S1" evidence="12">
    <location>
        <begin position="952"/>
        <end position="1137"/>
    </location>
</feature>
<evidence type="ECO:0000256" key="4">
    <source>
        <dbReference type="ARBA" id="ARBA00022801"/>
    </source>
</evidence>
<dbReference type="InterPro" id="IPR043504">
    <property type="entry name" value="Peptidase_S1_PA_chymotrypsin"/>
</dbReference>
<feature type="domain" description="Peptidase S1" evidence="12">
    <location>
        <begin position="624"/>
        <end position="936"/>
    </location>
</feature>
<keyword evidence="8" id="KW-1015">Disulfide bond</keyword>
<dbReference type="InterPro" id="IPR022700">
    <property type="entry name" value="CLIP"/>
</dbReference>
<dbReference type="InterPro" id="IPR001314">
    <property type="entry name" value="Peptidase_S1A"/>
</dbReference>
<dbReference type="PANTHER" id="PTHR24256">
    <property type="entry name" value="TRYPTASE-RELATED"/>
    <property type="match status" value="1"/>
</dbReference>
<name>U4USQ8_DENPD</name>
<dbReference type="GO" id="GO:0046872">
    <property type="term" value="F:metal ion binding"/>
    <property type="evidence" value="ECO:0007669"/>
    <property type="project" value="UniProtKB-KW"/>
</dbReference>
<dbReference type="SMART" id="SM00680">
    <property type="entry name" value="CLIP"/>
    <property type="match status" value="3"/>
</dbReference>
<sequence length="1137" mass="125178">MEVNIEWFDKKLKVPQKMLSKSGTAKCEWFLLIFGAVLSIGYGLPQNKCSGVCAGLGDDSSETIDEGSDSDYGSLNDYSDDFVNATNGGIKINQESLRFLTPCQTPNFEVSLCTEISKCLVLDLVKSKKKYSQFVEASKCGPTNEDPTDFKVCCGRYNSFRNVSIAAGSQSVKALPDISILPKKCGTQKQLIRGRIVGGKEAALGEYPWMARLIHKNSHSQKSYGCAGFLIHPKYVVTAAHCINSEFSEIRGDPYSVLLGEHNVTTTVDCSPGGTFCADPFQVSRINKIIIHENYDRHSKGHHNDIALIHLNKAIKLSKNTLELIDKGNELPALYISDFVQPICLLSEENPETKKYFLSGWGKTEEEETSTVKMKLDLTPYDKADCKEKFNIVELEIQDSQICAGGEKMKDACNGDSGGPLMLLNGTQHYAAGLVSYGIGCGMPGWPGVYTSIPFYLDWILKQMLEVNTKSVKLGKTGKKNKRKKVQPVEDKTTTSRTRSDYLYSKCGIREYCVYHFCSTVFMHVKSLNGYCRTPSGESAKCISIYQCNSLLALVRTPSRTTEQTQFLTSSKCGFNSAGTPYVCCGSGFNKVEQSDGDFSNPDYTTNPAIPDRSQCGWQSQNRIYNGEKTGLDEFPWMALIQYLTAAGKQKTACAGSLINRRYILTAAHCVTGAVLEKVGQPINVRLGEYDTSSPNIDCYHEGSFRFCNQPEVNVNIETLIPHPGYNNADQNRRHDIALIRLSQDVQFSDYIQPVCLPLPSEASSNGETLIVAGWGRTEFGKDSDVKLKLQVPKVNPNSCSSTFGALGVSITENQICAGGEDGKDSCKEPDGGVCKTPLGTSGVCISIFECSPIIALLKAPSRTNEQIQFIISSKCGFSSDGFPYVCCGSKSEQSSHQDNTFIPHRSIPSRNECGWQSQNRIFNGEKTNLDEFPWMALIEYLYPNGHKKVACAGSLISSRYILTAAHCVVKDNPRKGGQPINIRLGEYDLSSPGQDCFVDAGFRICNEPEVNVGIDEIIPHPAYAGKPNRENDIALIRLDKDISYSDFIQPICLPEPNEKSRNGERLTVAGWGRTEHGRNSNLKLKLAVPVSDFSNCSQIFSKEGINLIEIHQICAGGEEGKDSCTGNFFQTPLLKN</sequence>
<feature type="domain" description="Clip" evidence="13">
    <location>
        <begin position="531"/>
        <end position="585"/>
    </location>
</feature>
<keyword evidence="2" id="KW-0479">Metal-binding</keyword>
<evidence type="ECO:0000256" key="5">
    <source>
        <dbReference type="ARBA" id="ARBA00022825"/>
    </source>
</evidence>
<feature type="domain" description="Clip" evidence="13">
    <location>
        <begin position="834"/>
        <end position="888"/>
    </location>
</feature>
<organism evidence="14 15">
    <name type="scientific">Dendroctonus ponderosae</name>
    <name type="common">Mountain pine beetle</name>
    <dbReference type="NCBI Taxonomy" id="77166"/>
    <lineage>
        <taxon>Eukaryota</taxon>
        <taxon>Metazoa</taxon>
        <taxon>Ecdysozoa</taxon>
        <taxon>Arthropoda</taxon>
        <taxon>Hexapoda</taxon>
        <taxon>Insecta</taxon>
        <taxon>Pterygota</taxon>
        <taxon>Neoptera</taxon>
        <taxon>Endopterygota</taxon>
        <taxon>Coleoptera</taxon>
        <taxon>Polyphaga</taxon>
        <taxon>Cucujiformia</taxon>
        <taxon>Curculionidae</taxon>
        <taxon>Scolytinae</taxon>
        <taxon>Dendroctonus</taxon>
    </lineage>
</organism>
<keyword evidence="6" id="KW-0106">Calcium</keyword>
<dbReference type="GO" id="GO:0004252">
    <property type="term" value="F:serine-type endopeptidase activity"/>
    <property type="evidence" value="ECO:0007669"/>
    <property type="project" value="InterPro"/>
</dbReference>
<evidence type="ECO:0000256" key="2">
    <source>
        <dbReference type="ARBA" id="ARBA00022723"/>
    </source>
</evidence>
<gene>
    <name evidence="14" type="ORF">D910_10435</name>
</gene>
<evidence type="ECO:0000256" key="10">
    <source>
        <dbReference type="ARBA" id="ARBA00024195"/>
    </source>
</evidence>
<accession>U4USQ8</accession>
<keyword evidence="7" id="KW-0865">Zymogen</keyword>
<keyword evidence="4 11" id="KW-0378">Hydrolase</keyword>
<dbReference type="Proteomes" id="UP000030742">
    <property type="component" value="Unassembled WGS sequence"/>
</dbReference>
<dbReference type="InterPro" id="IPR051487">
    <property type="entry name" value="Ser/Thr_Proteases_Immune/Dev"/>
</dbReference>
<dbReference type="InterPro" id="IPR001254">
    <property type="entry name" value="Trypsin_dom"/>
</dbReference>
<dbReference type="MEROPS" id="S01.507"/>
<dbReference type="GO" id="GO:0051604">
    <property type="term" value="P:protein maturation"/>
    <property type="evidence" value="ECO:0007669"/>
    <property type="project" value="UniProtKB-ARBA"/>
</dbReference>
<dbReference type="Gene3D" id="3.30.1640.30">
    <property type="match status" value="2"/>
</dbReference>
<evidence type="ECO:0000256" key="1">
    <source>
        <dbReference type="ARBA" id="ARBA00022670"/>
    </source>
</evidence>
<dbReference type="AlphaFoldDB" id="U4USQ8"/>
<feature type="domain" description="Peptidase S1" evidence="12">
    <location>
        <begin position="196"/>
        <end position="465"/>
    </location>
</feature>
<evidence type="ECO:0008006" key="16">
    <source>
        <dbReference type="Google" id="ProtNLM"/>
    </source>
</evidence>
<dbReference type="InterPro" id="IPR038565">
    <property type="entry name" value="CLIP_sf"/>
</dbReference>
<evidence type="ECO:0000259" key="13">
    <source>
        <dbReference type="PROSITE" id="PS51888"/>
    </source>
</evidence>
<evidence type="ECO:0000313" key="14">
    <source>
        <dbReference type="EMBL" id="ERL93135.1"/>
    </source>
</evidence>
<dbReference type="PROSITE" id="PS50240">
    <property type="entry name" value="TRYPSIN_DOM"/>
    <property type="match status" value="3"/>
</dbReference>
<dbReference type="SUPFAM" id="SSF50494">
    <property type="entry name" value="Trypsin-like serine proteases"/>
    <property type="match status" value="3"/>
</dbReference>
<proteinExistence type="inferred from homology"/>
<dbReference type="PROSITE" id="PS00135">
    <property type="entry name" value="TRYPSIN_SER"/>
    <property type="match status" value="1"/>
</dbReference>
<comment type="similarity">
    <text evidence="10">Belongs to the peptidase S1 family. CLIP subfamily.</text>
</comment>
<evidence type="ECO:0000256" key="11">
    <source>
        <dbReference type="RuleBase" id="RU363034"/>
    </source>
</evidence>
<dbReference type="Pfam" id="PF00089">
    <property type="entry name" value="Trypsin"/>
    <property type="match status" value="3"/>
</dbReference>
<reference evidence="14 15" key="1">
    <citation type="journal article" date="2013" name="Genome Biol.">
        <title>Draft genome of the mountain pine beetle, Dendroctonus ponderosae Hopkins, a major forest pest.</title>
        <authorList>
            <person name="Keeling C.I."/>
            <person name="Yuen M.M."/>
            <person name="Liao N.Y."/>
            <person name="Docking T.R."/>
            <person name="Chan S.K."/>
            <person name="Taylor G.A."/>
            <person name="Palmquist D.L."/>
            <person name="Jackman S.D."/>
            <person name="Nguyen A."/>
            <person name="Li M."/>
            <person name="Henderson H."/>
            <person name="Janes J.K."/>
            <person name="Zhao Y."/>
            <person name="Pandoh P."/>
            <person name="Moore R."/>
            <person name="Sperling F.A."/>
            <person name="Huber D.P."/>
            <person name="Birol I."/>
            <person name="Jones S.J."/>
            <person name="Bohlmann J."/>
        </authorList>
    </citation>
    <scope>NUCLEOTIDE SEQUENCE</scope>
</reference>
<evidence type="ECO:0000256" key="7">
    <source>
        <dbReference type="ARBA" id="ARBA00023145"/>
    </source>
</evidence>
<dbReference type="OrthoDB" id="8114044at2759"/>
<dbReference type="PROSITE" id="PS51888">
    <property type="entry name" value="CLIP"/>
    <property type="match status" value="2"/>
</dbReference>
<dbReference type="SMART" id="SM00020">
    <property type="entry name" value="Tryp_SPc"/>
    <property type="match status" value="3"/>
</dbReference>
<dbReference type="FunFam" id="2.40.10.10:FF:000028">
    <property type="entry name" value="Serine protease easter"/>
    <property type="match status" value="3"/>
</dbReference>
<dbReference type="PRINTS" id="PR00722">
    <property type="entry name" value="CHYMOTRYPSIN"/>
</dbReference>
<protein>
    <recommendedName>
        <fullName evidence="16">CLIP domain-containing serine protease</fullName>
    </recommendedName>
</protein>
<dbReference type="Gene3D" id="2.40.10.10">
    <property type="entry name" value="Trypsin-like serine proteases"/>
    <property type="match status" value="6"/>
</dbReference>
<evidence type="ECO:0000256" key="6">
    <source>
        <dbReference type="ARBA" id="ARBA00022837"/>
    </source>
</evidence>
<keyword evidence="9" id="KW-0325">Glycoprotein</keyword>
<evidence type="ECO:0000256" key="3">
    <source>
        <dbReference type="ARBA" id="ARBA00022729"/>
    </source>
</evidence>
<dbReference type="EMBL" id="KB632345">
    <property type="protein sequence ID" value="ERL93135.1"/>
    <property type="molecule type" value="Genomic_DNA"/>
</dbReference>
<keyword evidence="5 11" id="KW-0720">Serine protease</keyword>
<dbReference type="InterPro" id="IPR009003">
    <property type="entry name" value="Peptidase_S1_PA"/>
</dbReference>
<evidence type="ECO:0000259" key="12">
    <source>
        <dbReference type="PROSITE" id="PS50240"/>
    </source>
</evidence>
<dbReference type="InterPro" id="IPR033116">
    <property type="entry name" value="TRYPSIN_SER"/>
</dbReference>
<keyword evidence="1 11" id="KW-0645">Protease</keyword>
<keyword evidence="3" id="KW-0732">Signal</keyword>
<dbReference type="InterPro" id="IPR018114">
    <property type="entry name" value="TRYPSIN_HIS"/>
</dbReference>
<dbReference type="FunFam" id="2.40.10.10:FF:000078">
    <property type="entry name" value="Serine protease H137"/>
    <property type="match status" value="1"/>
</dbReference>